<name>B1Z6G8_BURA4</name>
<gene>
    <name evidence="2" type="ordered locus">BamMC406_6629</name>
</gene>
<feature type="transmembrane region" description="Helical" evidence="1">
    <location>
        <begin position="12"/>
        <end position="34"/>
    </location>
</feature>
<sequence length="79" mass="8897">MSNELVISQDVAMSQLGVVLFIIASALIYFAPSVNAFRCAHPKKWYVLLANVLLGWTLLGWIGTMIWSFTTIQITRLPR</sequence>
<feature type="transmembrane region" description="Helical" evidence="1">
    <location>
        <begin position="46"/>
        <end position="69"/>
    </location>
</feature>
<evidence type="ECO:0000313" key="3">
    <source>
        <dbReference type="Proteomes" id="UP000001680"/>
    </source>
</evidence>
<evidence type="ECO:0000313" key="2">
    <source>
        <dbReference type="EMBL" id="ACB69045.1"/>
    </source>
</evidence>
<dbReference type="EMBL" id="CP001028">
    <property type="protein sequence ID" value="ACB69045.1"/>
    <property type="molecule type" value="Genomic_DNA"/>
</dbReference>
<accession>B1Z6G8</accession>
<evidence type="ECO:0008006" key="4">
    <source>
        <dbReference type="Google" id="ProtNLM"/>
    </source>
</evidence>
<dbReference type="Proteomes" id="UP000001680">
    <property type="component" value="Plasmid pBMC401"/>
</dbReference>
<dbReference type="RefSeq" id="WP_012367279.1">
    <property type="nucleotide sequence ID" value="NC_010553.1"/>
</dbReference>
<dbReference type="AlphaFoldDB" id="B1Z6G8"/>
<keyword evidence="1" id="KW-0812">Transmembrane</keyword>
<keyword evidence="1" id="KW-1133">Transmembrane helix</keyword>
<reference evidence="3" key="1">
    <citation type="submission" date="2008-04" db="EMBL/GenBank/DDBJ databases">
        <title>Complete sequence of plasmid 1 of Burkholderia ambifaria MC40-6.</title>
        <authorList>
            <person name="Copeland A."/>
            <person name="Lucas S."/>
            <person name="Lapidus A."/>
            <person name="Glavina del Rio T."/>
            <person name="Dalin E."/>
            <person name="Tice H."/>
            <person name="Pitluck S."/>
            <person name="Chain P."/>
            <person name="Malfatti S."/>
            <person name="Shin M."/>
            <person name="Vergez L."/>
            <person name="Lang D."/>
            <person name="Schmutz J."/>
            <person name="Larimer F."/>
            <person name="Land M."/>
            <person name="Hauser L."/>
            <person name="Kyrpides N."/>
            <person name="Lykidis A."/>
            <person name="Ramette A."/>
            <person name="Konstantinidis K."/>
            <person name="Tiedje J."/>
            <person name="Richardson P."/>
        </authorList>
    </citation>
    <scope>NUCLEOTIDE SEQUENCE [LARGE SCALE GENOMIC DNA]</scope>
    <source>
        <strain evidence="3">MC40-6</strain>
        <plasmid evidence="3">Plasmid pBMC401</plasmid>
    </source>
</reference>
<geneLocation type="plasmid" evidence="2 3">
    <name>pBMC401</name>
</geneLocation>
<evidence type="ECO:0000256" key="1">
    <source>
        <dbReference type="SAM" id="Phobius"/>
    </source>
</evidence>
<keyword evidence="2" id="KW-0614">Plasmid</keyword>
<proteinExistence type="predicted"/>
<dbReference type="InterPro" id="IPR016410">
    <property type="entry name" value="Phage_imm"/>
</dbReference>
<keyword evidence="1" id="KW-0472">Membrane</keyword>
<dbReference type="Pfam" id="PF14373">
    <property type="entry name" value="Imm_superinfect"/>
    <property type="match status" value="1"/>
</dbReference>
<organism evidence="2 3">
    <name type="scientific">Burkholderia ambifaria (strain MC40-6)</name>
    <dbReference type="NCBI Taxonomy" id="398577"/>
    <lineage>
        <taxon>Bacteria</taxon>
        <taxon>Pseudomonadati</taxon>
        <taxon>Pseudomonadota</taxon>
        <taxon>Betaproteobacteria</taxon>
        <taxon>Burkholderiales</taxon>
        <taxon>Burkholderiaceae</taxon>
        <taxon>Burkholderia</taxon>
        <taxon>Burkholderia cepacia complex</taxon>
    </lineage>
</organism>
<dbReference type="KEGG" id="bac:BamMC406_6629"/>
<protein>
    <recommendedName>
        <fullName evidence="4">Superinfection immunity protein</fullName>
    </recommendedName>
</protein>
<dbReference type="HOGENOM" id="CLU_2599194_0_0_4"/>